<dbReference type="EMBL" id="MHUV01000001">
    <property type="protein sequence ID" value="OHA83245.1"/>
    <property type="molecule type" value="Genomic_DNA"/>
</dbReference>
<dbReference type="PANTHER" id="PTHR43736">
    <property type="entry name" value="ADP-RIBOSE PYROPHOSPHATASE"/>
    <property type="match status" value="1"/>
</dbReference>
<name>A0A1G2SE45_9BACT</name>
<dbReference type="SUPFAM" id="SSF55811">
    <property type="entry name" value="Nudix"/>
    <property type="match status" value="1"/>
</dbReference>
<keyword evidence="1 2" id="KW-0378">Hydrolase</keyword>
<evidence type="ECO:0000313" key="4">
    <source>
        <dbReference type="EMBL" id="OHA83245.1"/>
    </source>
</evidence>
<dbReference type="InterPro" id="IPR000086">
    <property type="entry name" value="NUDIX_hydrolase_dom"/>
</dbReference>
<reference evidence="4 5" key="1">
    <citation type="journal article" date="2016" name="Nat. Commun.">
        <title>Thousands of microbial genomes shed light on interconnected biogeochemical processes in an aquifer system.</title>
        <authorList>
            <person name="Anantharaman K."/>
            <person name="Brown C.T."/>
            <person name="Hug L.A."/>
            <person name="Sharon I."/>
            <person name="Castelle C.J."/>
            <person name="Probst A.J."/>
            <person name="Thomas B.C."/>
            <person name="Singh A."/>
            <person name="Wilkins M.J."/>
            <person name="Karaoz U."/>
            <person name="Brodie E.L."/>
            <person name="Williams K.H."/>
            <person name="Hubbard S.S."/>
            <person name="Banfield J.F."/>
        </authorList>
    </citation>
    <scope>NUCLEOTIDE SEQUENCE [LARGE SCALE GENOMIC DNA]</scope>
</reference>
<sequence>MSKNVQRSLGAVVVIVFDPTGRMLIVREKNHPDPRWKFPGGGIEEGELPLDAAIRELREETGMTTKNLHYFTTVHERHHNRYVYCGQVLSWKGLAKEGNEGEETSVVHCHKILKMNDFVRGHHVILDKLIARSGKGSLP</sequence>
<evidence type="ECO:0000313" key="5">
    <source>
        <dbReference type="Proteomes" id="UP000178817"/>
    </source>
</evidence>
<evidence type="ECO:0000256" key="2">
    <source>
        <dbReference type="RuleBase" id="RU003476"/>
    </source>
</evidence>
<comment type="caution">
    <text evidence="4">The sequence shown here is derived from an EMBL/GenBank/DDBJ whole genome shotgun (WGS) entry which is preliminary data.</text>
</comment>
<evidence type="ECO:0000256" key="1">
    <source>
        <dbReference type="ARBA" id="ARBA00022801"/>
    </source>
</evidence>
<organism evidence="4 5">
    <name type="scientific">Candidatus Yonathbacteria bacterium RIFCSPLOWO2_01_FULL_43_27</name>
    <dbReference type="NCBI Taxonomy" id="1802726"/>
    <lineage>
        <taxon>Bacteria</taxon>
        <taxon>Candidatus Yonathiibacteriota</taxon>
    </lineage>
</organism>
<dbReference type="PRINTS" id="PR00502">
    <property type="entry name" value="NUDIXFAMILY"/>
</dbReference>
<accession>A0A1G2SE45</accession>
<dbReference type="Pfam" id="PF00293">
    <property type="entry name" value="NUDIX"/>
    <property type="match status" value="1"/>
</dbReference>
<dbReference type="PROSITE" id="PS00893">
    <property type="entry name" value="NUDIX_BOX"/>
    <property type="match status" value="1"/>
</dbReference>
<dbReference type="CDD" id="cd02883">
    <property type="entry name" value="NUDIX_Hydrolase"/>
    <property type="match status" value="1"/>
</dbReference>
<comment type="similarity">
    <text evidence="2">Belongs to the Nudix hydrolase family.</text>
</comment>
<dbReference type="InterPro" id="IPR015797">
    <property type="entry name" value="NUDIX_hydrolase-like_dom_sf"/>
</dbReference>
<gene>
    <name evidence="4" type="ORF">A3B07_00595</name>
</gene>
<dbReference type="InterPro" id="IPR020084">
    <property type="entry name" value="NUDIX_hydrolase_CS"/>
</dbReference>
<evidence type="ECO:0000259" key="3">
    <source>
        <dbReference type="PROSITE" id="PS51462"/>
    </source>
</evidence>
<dbReference type="AlphaFoldDB" id="A0A1G2SE45"/>
<dbReference type="PANTHER" id="PTHR43736:SF2">
    <property type="entry name" value="MUTT_NUDIX FAMILY PROTEIN"/>
    <property type="match status" value="1"/>
</dbReference>
<feature type="domain" description="Nudix hydrolase" evidence="3">
    <location>
        <begin position="7"/>
        <end position="139"/>
    </location>
</feature>
<dbReference type="GO" id="GO:0016787">
    <property type="term" value="F:hydrolase activity"/>
    <property type="evidence" value="ECO:0007669"/>
    <property type="project" value="UniProtKB-KW"/>
</dbReference>
<dbReference type="PROSITE" id="PS51462">
    <property type="entry name" value="NUDIX"/>
    <property type="match status" value="1"/>
</dbReference>
<dbReference type="InterPro" id="IPR020476">
    <property type="entry name" value="Nudix_hydrolase"/>
</dbReference>
<dbReference type="Proteomes" id="UP000178817">
    <property type="component" value="Unassembled WGS sequence"/>
</dbReference>
<dbReference type="Gene3D" id="3.90.79.10">
    <property type="entry name" value="Nucleoside Triphosphate Pyrophosphohydrolase"/>
    <property type="match status" value="1"/>
</dbReference>
<proteinExistence type="inferred from homology"/>
<dbReference type="STRING" id="1802726.A3B07_00595"/>
<protein>
    <recommendedName>
        <fullName evidence="3">Nudix hydrolase domain-containing protein</fullName>
    </recommendedName>
</protein>